<evidence type="ECO:0000256" key="2">
    <source>
        <dbReference type="ARBA" id="ARBA00023125"/>
    </source>
</evidence>
<accession>A0AAT9HJG0</accession>
<dbReference type="CDD" id="cd07377">
    <property type="entry name" value="WHTH_GntR"/>
    <property type="match status" value="1"/>
</dbReference>
<sequence length="623" mass="67034">MNLSDSQTGGVGPRRVSAMEAVLSHLRGAIERGDYAIGDKLPSEAELCRTLEVSRPVLREALRALQTMGLTVSRTGRGTFVVADAVEDPTFGDYSAAHLLEVRRHIEIPVAGYAAERRTPENLDRLTHLLDRMGRETDTTAWVAMDTVFHLAVAEAAQNPVFRKVIEEIRDALARQSAFLNELGGRREQSDREHRAIVEALIDGSAPDAVDAMTHHLDRVETTLTAIMRPGRTPNHDSPRQCDAQHHPRGRTPDPRAPSRPRRPSDPRWGRRRRPLRLRRRPRPRRRGPLPARRHRGRLLSALRAQTRPGRGDGPRGPSARRRAAVARRGQSLREERHLAGTRRILELAGLTEDDLRNVPDLPFDPVVRDAWVRAGRPPSRLAQNCSGKHAAMLYTARLNGWSLDDCLDPAHPLQQAIAEIVEDLTGQRVATVTVDGCGAPLFAVSLHGLARAGARIATAVSGTPEARVADAMRGYAEMASGAGRDVAALMRAVPGLLVKDGFEGVQVAALPDGRAIAVKISDGAGRARTPVAAGALARAGVDVSLLEEFGGEVVLGADCRWGGAGRSRAVFGAGVGGGVMPAPWNRGFVFGCGRVGACRAPRGGARIDAASRAPNASVPGPI</sequence>
<evidence type="ECO:0000256" key="1">
    <source>
        <dbReference type="ARBA" id="ARBA00023015"/>
    </source>
</evidence>
<dbReference type="InterPro" id="IPR000524">
    <property type="entry name" value="Tscrpt_reg_HTH_GntR"/>
</dbReference>
<evidence type="ECO:0000313" key="6">
    <source>
        <dbReference type="EMBL" id="BFO17507.1"/>
    </source>
</evidence>
<name>A0AAT9HJG0_9ACTN</name>
<dbReference type="EMBL" id="AP035768">
    <property type="protein sequence ID" value="BFO17507.1"/>
    <property type="molecule type" value="Genomic_DNA"/>
</dbReference>
<dbReference type="GO" id="GO:0003677">
    <property type="term" value="F:DNA binding"/>
    <property type="evidence" value="ECO:0007669"/>
    <property type="project" value="UniProtKB-KW"/>
</dbReference>
<dbReference type="SMART" id="SM00345">
    <property type="entry name" value="HTH_GNTR"/>
    <property type="match status" value="1"/>
</dbReference>
<dbReference type="AlphaFoldDB" id="A0AAT9HJG0"/>
<dbReference type="InterPro" id="IPR036390">
    <property type="entry name" value="WH_DNA-bd_sf"/>
</dbReference>
<dbReference type="PRINTS" id="PR00035">
    <property type="entry name" value="HTHGNTR"/>
</dbReference>
<dbReference type="SMART" id="SM00895">
    <property type="entry name" value="FCD"/>
    <property type="match status" value="1"/>
</dbReference>
<feature type="region of interest" description="Disordered" evidence="4">
    <location>
        <begin position="229"/>
        <end position="333"/>
    </location>
</feature>
<keyword evidence="1" id="KW-0805">Transcription regulation</keyword>
<dbReference type="Pfam" id="PF07729">
    <property type="entry name" value="FCD"/>
    <property type="match status" value="1"/>
</dbReference>
<gene>
    <name evidence="6" type="ORF">SHKM778_38950</name>
</gene>
<reference evidence="6" key="2">
    <citation type="submission" date="2024-07" db="EMBL/GenBank/DDBJ databases">
        <title>Streptomyces haneummycinica sp. nov., a new antibiotic-producing actinobacterium isolated from marine sediment.</title>
        <authorList>
            <person name="Uemura M."/>
            <person name="Hamada M."/>
            <person name="Hirano S."/>
            <person name="Kobayashi K."/>
            <person name="Ohshiro T."/>
            <person name="Kobayashi T."/>
            <person name="Terahara T."/>
        </authorList>
    </citation>
    <scope>NUCLEOTIDE SEQUENCE</scope>
    <source>
        <strain evidence="6">KM77-8</strain>
    </source>
</reference>
<dbReference type="InterPro" id="IPR011711">
    <property type="entry name" value="GntR_C"/>
</dbReference>
<dbReference type="SUPFAM" id="SSF46785">
    <property type="entry name" value="Winged helix' DNA-binding domain"/>
    <property type="match status" value="1"/>
</dbReference>
<feature type="compositionally biased region" description="Basic and acidic residues" evidence="4">
    <location>
        <begin position="234"/>
        <end position="254"/>
    </location>
</feature>
<reference evidence="6" key="1">
    <citation type="submission" date="2024-06" db="EMBL/GenBank/DDBJ databases">
        <authorList>
            <consortium name="consrtm"/>
            <person name="Uemura M."/>
            <person name="Terahara T."/>
        </authorList>
    </citation>
    <scope>NUCLEOTIDE SEQUENCE</scope>
    <source>
        <strain evidence="6">KM77-8</strain>
    </source>
</reference>
<dbReference type="InterPro" id="IPR008920">
    <property type="entry name" value="TF_FadR/GntR_C"/>
</dbReference>
<dbReference type="Gene3D" id="1.10.10.10">
    <property type="entry name" value="Winged helix-like DNA-binding domain superfamily/Winged helix DNA-binding domain"/>
    <property type="match status" value="1"/>
</dbReference>
<organism evidence="6">
    <name type="scientific">Streptomyces haneummycinicus</name>
    <dbReference type="NCBI Taxonomy" id="3074435"/>
    <lineage>
        <taxon>Bacteria</taxon>
        <taxon>Bacillati</taxon>
        <taxon>Actinomycetota</taxon>
        <taxon>Actinomycetes</taxon>
        <taxon>Kitasatosporales</taxon>
        <taxon>Streptomycetaceae</taxon>
        <taxon>Streptomyces</taxon>
    </lineage>
</organism>
<keyword evidence="3" id="KW-0804">Transcription</keyword>
<evidence type="ECO:0000256" key="3">
    <source>
        <dbReference type="ARBA" id="ARBA00023163"/>
    </source>
</evidence>
<dbReference type="PANTHER" id="PTHR42110">
    <property type="entry name" value="L-ASPARAGINASE, PUTATIVE (AFU_ORTHOLOGUE AFUA_3G11890)-RELATED"/>
    <property type="match status" value="1"/>
</dbReference>
<dbReference type="PROSITE" id="PS50949">
    <property type="entry name" value="HTH_GNTR"/>
    <property type="match status" value="1"/>
</dbReference>
<dbReference type="Pfam" id="PF06089">
    <property type="entry name" value="Asparaginase_II"/>
    <property type="match status" value="1"/>
</dbReference>
<dbReference type="GO" id="GO:0003700">
    <property type="term" value="F:DNA-binding transcription factor activity"/>
    <property type="evidence" value="ECO:0007669"/>
    <property type="project" value="InterPro"/>
</dbReference>
<proteinExistence type="predicted"/>
<evidence type="ECO:0000259" key="5">
    <source>
        <dbReference type="PROSITE" id="PS50949"/>
    </source>
</evidence>
<feature type="compositionally biased region" description="Basic residues" evidence="4">
    <location>
        <begin position="270"/>
        <end position="298"/>
    </location>
</feature>
<dbReference type="PANTHER" id="PTHR42110:SF1">
    <property type="entry name" value="L-ASPARAGINASE, PUTATIVE (AFU_ORTHOLOGUE AFUA_3G11890)-RELATED"/>
    <property type="match status" value="1"/>
</dbReference>
<evidence type="ECO:0000256" key="4">
    <source>
        <dbReference type="SAM" id="MobiDB-lite"/>
    </source>
</evidence>
<feature type="domain" description="HTH gntR-type" evidence="5">
    <location>
        <begin position="16"/>
        <end position="84"/>
    </location>
</feature>
<dbReference type="SUPFAM" id="SSF48008">
    <property type="entry name" value="GntR ligand-binding domain-like"/>
    <property type="match status" value="1"/>
</dbReference>
<dbReference type="InterPro" id="IPR010349">
    <property type="entry name" value="Asparaginase_II"/>
</dbReference>
<dbReference type="Gene3D" id="1.20.120.530">
    <property type="entry name" value="GntR ligand-binding domain-like"/>
    <property type="match status" value="1"/>
</dbReference>
<protein>
    <recommendedName>
        <fullName evidence="5">HTH gntR-type domain-containing protein</fullName>
    </recommendedName>
</protein>
<dbReference type="InterPro" id="IPR036388">
    <property type="entry name" value="WH-like_DNA-bd_sf"/>
</dbReference>
<keyword evidence="2" id="KW-0238">DNA-binding</keyword>
<dbReference type="Pfam" id="PF00392">
    <property type="entry name" value="GntR"/>
    <property type="match status" value="1"/>
</dbReference>